<dbReference type="AlphaFoldDB" id="A0A4S8KPE8"/>
<dbReference type="CDD" id="cd00920">
    <property type="entry name" value="Cupredoxin"/>
    <property type="match status" value="1"/>
</dbReference>
<gene>
    <name evidence="3" type="ORF">K435DRAFT_973988</name>
</gene>
<dbReference type="OrthoDB" id="1921208at2759"/>
<sequence length="230" mass="22479">MPSLSGLLLVFGLAALVQGQQTITVQVGQNSSGSPGFAFNPANITANEGDIVSFNFSGMGSNHSVTQSSFAAPCEPLAGGFDSSWVPVSASGPAEVWNLTVSSTSPIWFYCKQLNAPSGGPHCIQGMVGAINAPTTGDRSFDNYVSAARATTDTPGGQNITTPQLAGVNASATTAPGPLSTDSGTGGGSGSGDNSTGGDTGGGDSGNGALSVGASTVLSAAAMMIGIALV</sequence>
<dbReference type="EMBL" id="ML180448">
    <property type="protein sequence ID" value="THU77411.1"/>
    <property type="molecule type" value="Genomic_DNA"/>
</dbReference>
<feature type="region of interest" description="Disordered" evidence="1">
    <location>
        <begin position="169"/>
        <end position="204"/>
    </location>
</feature>
<dbReference type="SUPFAM" id="SSF49503">
    <property type="entry name" value="Cupredoxins"/>
    <property type="match status" value="1"/>
</dbReference>
<evidence type="ECO:0000313" key="4">
    <source>
        <dbReference type="Proteomes" id="UP000297245"/>
    </source>
</evidence>
<dbReference type="Gene3D" id="2.60.40.420">
    <property type="entry name" value="Cupredoxins - blue copper proteins"/>
    <property type="match status" value="1"/>
</dbReference>
<dbReference type="PANTHER" id="PTHR34883:SF15">
    <property type="entry name" value="EXTRACELLULAR SERINE-RICH PROTEIN"/>
    <property type="match status" value="1"/>
</dbReference>
<name>A0A4S8KPE8_DENBC</name>
<protein>
    <recommendedName>
        <fullName evidence="5">Cupredoxin</fullName>
    </recommendedName>
</protein>
<organism evidence="3 4">
    <name type="scientific">Dendrothele bispora (strain CBS 962.96)</name>
    <dbReference type="NCBI Taxonomy" id="1314807"/>
    <lineage>
        <taxon>Eukaryota</taxon>
        <taxon>Fungi</taxon>
        <taxon>Dikarya</taxon>
        <taxon>Basidiomycota</taxon>
        <taxon>Agaricomycotina</taxon>
        <taxon>Agaricomycetes</taxon>
        <taxon>Agaricomycetidae</taxon>
        <taxon>Agaricales</taxon>
        <taxon>Agaricales incertae sedis</taxon>
        <taxon>Dendrothele</taxon>
    </lineage>
</organism>
<evidence type="ECO:0000256" key="1">
    <source>
        <dbReference type="SAM" id="MobiDB-lite"/>
    </source>
</evidence>
<evidence type="ECO:0000313" key="3">
    <source>
        <dbReference type="EMBL" id="THU77411.1"/>
    </source>
</evidence>
<keyword evidence="4" id="KW-1185">Reference proteome</keyword>
<evidence type="ECO:0008006" key="5">
    <source>
        <dbReference type="Google" id="ProtNLM"/>
    </source>
</evidence>
<feature type="chain" id="PRO_5020480083" description="Cupredoxin" evidence="2">
    <location>
        <begin position="20"/>
        <end position="230"/>
    </location>
</feature>
<reference evidence="3 4" key="1">
    <citation type="journal article" date="2019" name="Nat. Ecol. Evol.">
        <title>Megaphylogeny resolves global patterns of mushroom evolution.</title>
        <authorList>
            <person name="Varga T."/>
            <person name="Krizsan K."/>
            <person name="Foldi C."/>
            <person name="Dima B."/>
            <person name="Sanchez-Garcia M."/>
            <person name="Sanchez-Ramirez S."/>
            <person name="Szollosi G.J."/>
            <person name="Szarkandi J.G."/>
            <person name="Papp V."/>
            <person name="Albert L."/>
            <person name="Andreopoulos W."/>
            <person name="Angelini C."/>
            <person name="Antonin V."/>
            <person name="Barry K.W."/>
            <person name="Bougher N.L."/>
            <person name="Buchanan P."/>
            <person name="Buyck B."/>
            <person name="Bense V."/>
            <person name="Catcheside P."/>
            <person name="Chovatia M."/>
            <person name="Cooper J."/>
            <person name="Damon W."/>
            <person name="Desjardin D."/>
            <person name="Finy P."/>
            <person name="Geml J."/>
            <person name="Haridas S."/>
            <person name="Hughes K."/>
            <person name="Justo A."/>
            <person name="Karasinski D."/>
            <person name="Kautmanova I."/>
            <person name="Kiss B."/>
            <person name="Kocsube S."/>
            <person name="Kotiranta H."/>
            <person name="LaButti K.M."/>
            <person name="Lechner B.E."/>
            <person name="Liimatainen K."/>
            <person name="Lipzen A."/>
            <person name="Lukacs Z."/>
            <person name="Mihaltcheva S."/>
            <person name="Morgado L.N."/>
            <person name="Niskanen T."/>
            <person name="Noordeloos M.E."/>
            <person name="Ohm R.A."/>
            <person name="Ortiz-Santana B."/>
            <person name="Ovrebo C."/>
            <person name="Racz N."/>
            <person name="Riley R."/>
            <person name="Savchenko A."/>
            <person name="Shiryaev A."/>
            <person name="Soop K."/>
            <person name="Spirin V."/>
            <person name="Szebenyi C."/>
            <person name="Tomsovsky M."/>
            <person name="Tulloss R.E."/>
            <person name="Uehling J."/>
            <person name="Grigoriev I.V."/>
            <person name="Vagvolgyi C."/>
            <person name="Papp T."/>
            <person name="Martin F.M."/>
            <person name="Miettinen O."/>
            <person name="Hibbett D.S."/>
            <person name="Nagy L.G."/>
        </authorList>
    </citation>
    <scope>NUCLEOTIDE SEQUENCE [LARGE SCALE GENOMIC DNA]</scope>
    <source>
        <strain evidence="3 4">CBS 962.96</strain>
    </source>
</reference>
<accession>A0A4S8KPE8</accession>
<dbReference type="Proteomes" id="UP000297245">
    <property type="component" value="Unassembled WGS sequence"/>
</dbReference>
<keyword evidence="2" id="KW-0732">Signal</keyword>
<evidence type="ECO:0000256" key="2">
    <source>
        <dbReference type="SAM" id="SignalP"/>
    </source>
</evidence>
<dbReference type="InterPro" id="IPR008972">
    <property type="entry name" value="Cupredoxin"/>
</dbReference>
<proteinExistence type="predicted"/>
<dbReference type="InterPro" id="IPR052953">
    <property type="entry name" value="Ser-rich/MCO-related"/>
</dbReference>
<dbReference type="PANTHER" id="PTHR34883">
    <property type="entry name" value="SERINE-RICH PROTEIN, PUTATIVE-RELATED-RELATED"/>
    <property type="match status" value="1"/>
</dbReference>
<feature type="signal peptide" evidence="2">
    <location>
        <begin position="1"/>
        <end position="19"/>
    </location>
</feature>